<evidence type="ECO:0000256" key="1">
    <source>
        <dbReference type="SAM" id="SignalP"/>
    </source>
</evidence>
<dbReference type="AlphaFoldDB" id="A0A507CRG8"/>
<dbReference type="Proteomes" id="UP000320475">
    <property type="component" value="Unassembled WGS sequence"/>
</dbReference>
<accession>A0A507CRG8</accession>
<evidence type="ECO:0000313" key="4">
    <source>
        <dbReference type="Proteomes" id="UP000317494"/>
    </source>
</evidence>
<sequence>MSKIIVILVLQIIIALPDSVSAGFGASARSELQASTNHHRADDTSLHYTHSVQHSSSRHSSDSLVDFRHVYQNIDTEDSYSPFTFEEMGDHDSVGHPFSVGHFDDISASTRMPVHSVDSIATSIFRIQKMLDERAAVLKHIQELLSRREVNIAMARIVAVTRTPPERHGLANIELSVVFWDEFMKAGFFLDPPASGGDKALITSLKNAQYVRMNTRSVIRLRDCIASMSITQHVSTHGSLGIPTAQCVEASCSKADPPANV</sequence>
<dbReference type="EMBL" id="QEAM01000186">
    <property type="protein sequence ID" value="TPX44339.1"/>
    <property type="molecule type" value="Genomic_DNA"/>
</dbReference>
<proteinExistence type="predicted"/>
<name>A0A507CRG8_9FUNG</name>
<dbReference type="Proteomes" id="UP000317494">
    <property type="component" value="Unassembled WGS sequence"/>
</dbReference>
<feature type="chain" id="PRO_5036363040" evidence="1">
    <location>
        <begin position="23"/>
        <end position="261"/>
    </location>
</feature>
<evidence type="ECO:0000313" key="5">
    <source>
        <dbReference type="Proteomes" id="UP000320475"/>
    </source>
</evidence>
<evidence type="ECO:0000313" key="2">
    <source>
        <dbReference type="EMBL" id="TPX41743.1"/>
    </source>
</evidence>
<protein>
    <submittedName>
        <fullName evidence="2">Uncharacterized protein</fullName>
    </submittedName>
</protein>
<evidence type="ECO:0000313" key="3">
    <source>
        <dbReference type="EMBL" id="TPX44339.1"/>
    </source>
</evidence>
<feature type="signal peptide" evidence="1">
    <location>
        <begin position="1"/>
        <end position="22"/>
    </location>
</feature>
<keyword evidence="1" id="KW-0732">Signal</keyword>
<comment type="caution">
    <text evidence="2">The sequence shown here is derived from an EMBL/GenBank/DDBJ whole genome shotgun (WGS) entry which is preliminary data.</text>
</comment>
<reference evidence="4 5" key="1">
    <citation type="journal article" date="2019" name="Sci. Rep.">
        <title>Comparative genomics of chytrid fungi reveal insights into the obligate biotrophic and pathogenic lifestyle of Synchytrium endobioticum.</title>
        <authorList>
            <person name="van de Vossenberg B.T.L.H."/>
            <person name="Warris S."/>
            <person name="Nguyen H.D.T."/>
            <person name="van Gent-Pelzer M.P.E."/>
            <person name="Joly D.L."/>
            <person name="van de Geest H.C."/>
            <person name="Bonants P.J.M."/>
            <person name="Smith D.S."/>
            <person name="Levesque C.A."/>
            <person name="van der Lee T.A.J."/>
        </authorList>
    </citation>
    <scope>NUCLEOTIDE SEQUENCE [LARGE SCALE GENOMIC DNA]</scope>
    <source>
        <strain evidence="3 5">LEV6574</strain>
        <strain evidence="2 4">MB42</strain>
    </source>
</reference>
<organism evidence="2 4">
    <name type="scientific">Synchytrium endobioticum</name>
    <dbReference type="NCBI Taxonomy" id="286115"/>
    <lineage>
        <taxon>Eukaryota</taxon>
        <taxon>Fungi</taxon>
        <taxon>Fungi incertae sedis</taxon>
        <taxon>Chytridiomycota</taxon>
        <taxon>Chytridiomycota incertae sedis</taxon>
        <taxon>Chytridiomycetes</taxon>
        <taxon>Synchytriales</taxon>
        <taxon>Synchytriaceae</taxon>
        <taxon>Synchytrium</taxon>
    </lineage>
</organism>
<dbReference type="EMBL" id="QEAN01000259">
    <property type="protein sequence ID" value="TPX41743.1"/>
    <property type="molecule type" value="Genomic_DNA"/>
</dbReference>
<dbReference type="VEuPathDB" id="FungiDB:SeMB42_g05437"/>
<gene>
    <name evidence="3" type="ORF">SeLEV6574_g04547</name>
    <name evidence="2" type="ORF">SeMB42_g05437</name>
</gene>
<keyword evidence="4" id="KW-1185">Reference proteome</keyword>